<protein>
    <submittedName>
        <fullName evidence="2">Uncharacterized protein</fullName>
    </submittedName>
</protein>
<feature type="compositionally biased region" description="Basic and acidic residues" evidence="1">
    <location>
        <begin position="129"/>
        <end position="141"/>
    </location>
</feature>
<gene>
    <name evidence="2" type="ORF">GS429_02535</name>
</gene>
<comment type="caution">
    <text evidence="2">The sequence shown here is derived from an EMBL/GenBank/DDBJ whole genome shotgun (WGS) entry which is preliminary data.</text>
</comment>
<dbReference type="RefSeq" id="WP_160062419.1">
    <property type="nucleotide sequence ID" value="NZ_WUYX01000013.1"/>
</dbReference>
<feature type="compositionally biased region" description="Basic and acidic residues" evidence="1">
    <location>
        <begin position="1"/>
        <end position="16"/>
    </location>
</feature>
<name>A0A6B0VK80_9EURY</name>
<organism evidence="2 3">
    <name type="scientific">Natronorubrum halalkaliphilum</name>
    <dbReference type="NCBI Taxonomy" id="2691917"/>
    <lineage>
        <taxon>Archaea</taxon>
        <taxon>Methanobacteriati</taxon>
        <taxon>Methanobacteriota</taxon>
        <taxon>Stenosarchaea group</taxon>
        <taxon>Halobacteria</taxon>
        <taxon>Halobacteriales</taxon>
        <taxon>Natrialbaceae</taxon>
        <taxon>Natronorubrum</taxon>
    </lineage>
</organism>
<feature type="compositionally biased region" description="Basic and acidic residues" evidence="1">
    <location>
        <begin position="190"/>
        <end position="200"/>
    </location>
</feature>
<sequence length="200" mass="21973">MSNDDSRGNESPDRQDASPSNIRPLPDGGEPATQTLRKRLEAIDHLTQKLLEDVNAVSPILEDVDEDTRREARRRLREIRAETSQIGLLLIGPEAAIPYRPDDAPPETTLIAGDGDDIVTTYAGPAAVHDPEAHDHERNACDESESEDESERDAGGADERDADAPSEQSNHDESPDDKSDRDDADDNDTDHDQSEGDRDE</sequence>
<evidence type="ECO:0000256" key="1">
    <source>
        <dbReference type="SAM" id="MobiDB-lite"/>
    </source>
</evidence>
<evidence type="ECO:0000313" key="2">
    <source>
        <dbReference type="EMBL" id="MXV60959.1"/>
    </source>
</evidence>
<dbReference type="EMBL" id="WUYX01000013">
    <property type="protein sequence ID" value="MXV60959.1"/>
    <property type="molecule type" value="Genomic_DNA"/>
</dbReference>
<dbReference type="Proteomes" id="UP000434101">
    <property type="component" value="Unassembled WGS sequence"/>
</dbReference>
<reference evidence="2 3" key="1">
    <citation type="submission" date="2020-01" db="EMBL/GenBank/DDBJ databases">
        <title>Natronorubrum sp. JWXQ-INN 674 isolated from Inner Mongolia Autonomous Region of China.</title>
        <authorList>
            <person name="Xue Q."/>
        </authorList>
    </citation>
    <scope>NUCLEOTIDE SEQUENCE [LARGE SCALE GENOMIC DNA]</scope>
    <source>
        <strain evidence="2 3">JWXQ-INN-674</strain>
    </source>
</reference>
<dbReference type="AlphaFoldDB" id="A0A6B0VK80"/>
<feature type="compositionally biased region" description="Basic and acidic residues" evidence="1">
    <location>
        <begin position="152"/>
        <end position="181"/>
    </location>
</feature>
<evidence type="ECO:0000313" key="3">
    <source>
        <dbReference type="Proteomes" id="UP000434101"/>
    </source>
</evidence>
<feature type="region of interest" description="Disordered" evidence="1">
    <location>
        <begin position="96"/>
        <end position="200"/>
    </location>
</feature>
<keyword evidence="3" id="KW-1185">Reference proteome</keyword>
<feature type="compositionally biased region" description="Acidic residues" evidence="1">
    <location>
        <begin position="142"/>
        <end position="151"/>
    </location>
</feature>
<dbReference type="OrthoDB" id="163983at2157"/>
<feature type="region of interest" description="Disordered" evidence="1">
    <location>
        <begin position="1"/>
        <end position="36"/>
    </location>
</feature>
<proteinExistence type="predicted"/>
<accession>A0A6B0VK80</accession>